<dbReference type="InterPro" id="IPR012132">
    <property type="entry name" value="GMC_OxRdtase"/>
</dbReference>
<keyword evidence="7" id="KW-1185">Reference proteome</keyword>
<evidence type="ECO:0000256" key="3">
    <source>
        <dbReference type="ARBA" id="ARBA00022630"/>
    </source>
</evidence>
<dbReference type="AlphaFoldDB" id="A0AAD7IFU5"/>
<reference evidence="6" key="1">
    <citation type="submission" date="2023-03" db="EMBL/GenBank/DDBJ databases">
        <title>Massive genome expansion in bonnet fungi (Mycena s.s.) driven by repeated elements and novel gene families across ecological guilds.</title>
        <authorList>
            <consortium name="Lawrence Berkeley National Laboratory"/>
            <person name="Harder C.B."/>
            <person name="Miyauchi S."/>
            <person name="Viragh M."/>
            <person name="Kuo A."/>
            <person name="Thoen E."/>
            <person name="Andreopoulos B."/>
            <person name="Lu D."/>
            <person name="Skrede I."/>
            <person name="Drula E."/>
            <person name="Henrissat B."/>
            <person name="Morin E."/>
            <person name="Kohler A."/>
            <person name="Barry K."/>
            <person name="LaButti K."/>
            <person name="Morin E."/>
            <person name="Salamov A."/>
            <person name="Lipzen A."/>
            <person name="Mereny Z."/>
            <person name="Hegedus B."/>
            <person name="Baldrian P."/>
            <person name="Stursova M."/>
            <person name="Weitz H."/>
            <person name="Taylor A."/>
            <person name="Grigoriev I.V."/>
            <person name="Nagy L.G."/>
            <person name="Martin F."/>
            <person name="Kauserud H."/>
        </authorList>
    </citation>
    <scope>NUCLEOTIDE SEQUENCE</scope>
    <source>
        <strain evidence="6">CBHHK188m</strain>
    </source>
</reference>
<dbReference type="Pfam" id="PF00732">
    <property type="entry name" value="GMC_oxred_N"/>
    <property type="match status" value="1"/>
</dbReference>
<evidence type="ECO:0000256" key="1">
    <source>
        <dbReference type="ARBA" id="ARBA00001974"/>
    </source>
</evidence>
<comment type="cofactor">
    <cofactor evidence="1">
        <name>FAD</name>
        <dbReference type="ChEBI" id="CHEBI:57692"/>
    </cofactor>
</comment>
<evidence type="ECO:0000313" key="6">
    <source>
        <dbReference type="EMBL" id="KAJ7742126.1"/>
    </source>
</evidence>
<keyword evidence="3" id="KW-0285">Flavoprotein</keyword>
<proteinExistence type="inferred from homology"/>
<feature type="domain" description="Glucose-methanol-choline oxidoreductase N-terminal" evidence="5">
    <location>
        <begin position="84"/>
        <end position="98"/>
    </location>
</feature>
<gene>
    <name evidence="6" type="ORF">DFH07DRAFT_750580</name>
</gene>
<dbReference type="InterPro" id="IPR036188">
    <property type="entry name" value="FAD/NAD-bd_sf"/>
</dbReference>
<sequence>MYYILVILGWGQATIKNGSKSSSATSYLAPQYISRPSLHVLLHARVTRVLQTTPGTFRTVELVQDLNGPRFNLTARKELILSAGSIGTPNILLHSGIGNSSILASVGIQPVHNLPSVGQNLSEHLLLPFGFLVNSTNTYETAERNAPLAAEELIEWNTTRSGPLVDNPLSHMGWLRIPDNASIFERFPDPAAGPNGTAHYEFVISNGLLPVAPPPPTGNFFGVTSAVVSLAARMHFMSFIRCAGSNVFLDRWVSND</sequence>
<dbReference type="EMBL" id="JARJLG010000119">
    <property type="protein sequence ID" value="KAJ7742126.1"/>
    <property type="molecule type" value="Genomic_DNA"/>
</dbReference>
<dbReference type="PANTHER" id="PTHR11552">
    <property type="entry name" value="GLUCOSE-METHANOL-CHOLINE GMC OXIDOREDUCTASE"/>
    <property type="match status" value="1"/>
</dbReference>
<evidence type="ECO:0000313" key="7">
    <source>
        <dbReference type="Proteomes" id="UP001215280"/>
    </source>
</evidence>
<comment type="caution">
    <text evidence="6">The sequence shown here is derived from an EMBL/GenBank/DDBJ whole genome shotgun (WGS) entry which is preliminary data.</text>
</comment>
<dbReference type="InterPro" id="IPR000172">
    <property type="entry name" value="GMC_OxRdtase_N"/>
</dbReference>
<dbReference type="PANTHER" id="PTHR11552:SF147">
    <property type="entry name" value="CHOLINE DEHYDROGENASE, MITOCHONDRIAL"/>
    <property type="match status" value="1"/>
</dbReference>
<dbReference type="GO" id="GO:0016614">
    <property type="term" value="F:oxidoreductase activity, acting on CH-OH group of donors"/>
    <property type="evidence" value="ECO:0007669"/>
    <property type="project" value="InterPro"/>
</dbReference>
<dbReference type="GO" id="GO:0050660">
    <property type="term" value="F:flavin adenine dinucleotide binding"/>
    <property type="evidence" value="ECO:0007669"/>
    <property type="project" value="InterPro"/>
</dbReference>
<evidence type="ECO:0000256" key="4">
    <source>
        <dbReference type="ARBA" id="ARBA00022827"/>
    </source>
</evidence>
<dbReference type="Gene3D" id="3.50.50.60">
    <property type="entry name" value="FAD/NAD(P)-binding domain"/>
    <property type="match status" value="1"/>
</dbReference>
<dbReference type="Gene3D" id="3.30.560.10">
    <property type="entry name" value="Glucose Oxidase, domain 3"/>
    <property type="match status" value="1"/>
</dbReference>
<evidence type="ECO:0000259" key="5">
    <source>
        <dbReference type="PROSITE" id="PS00624"/>
    </source>
</evidence>
<dbReference type="Proteomes" id="UP001215280">
    <property type="component" value="Unassembled WGS sequence"/>
</dbReference>
<dbReference type="PROSITE" id="PS00624">
    <property type="entry name" value="GMC_OXRED_2"/>
    <property type="match status" value="1"/>
</dbReference>
<dbReference type="SUPFAM" id="SSF51905">
    <property type="entry name" value="FAD/NAD(P)-binding domain"/>
    <property type="match status" value="1"/>
</dbReference>
<accession>A0AAD7IFU5</accession>
<organism evidence="6 7">
    <name type="scientific">Mycena maculata</name>
    <dbReference type="NCBI Taxonomy" id="230809"/>
    <lineage>
        <taxon>Eukaryota</taxon>
        <taxon>Fungi</taxon>
        <taxon>Dikarya</taxon>
        <taxon>Basidiomycota</taxon>
        <taxon>Agaricomycotina</taxon>
        <taxon>Agaricomycetes</taxon>
        <taxon>Agaricomycetidae</taxon>
        <taxon>Agaricales</taxon>
        <taxon>Marasmiineae</taxon>
        <taxon>Mycenaceae</taxon>
        <taxon>Mycena</taxon>
    </lineage>
</organism>
<evidence type="ECO:0000256" key="2">
    <source>
        <dbReference type="ARBA" id="ARBA00010790"/>
    </source>
</evidence>
<protein>
    <submittedName>
        <fullName evidence="6">GMC oxidoreductase-domain-containing protein</fullName>
    </submittedName>
</protein>
<name>A0AAD7IFU5_9AGAR</name>
<comment type="similarity">
    <text evidence="2">Belongs to the GMC oxidoreductase family.</text>
</comment>
<keyword evidence="4" id="KW-0274">FAD</keyword>